<feature type="transmembrane region" description="Helical" evidence="1">
    <location>
        <begin position="422"/>
        <end position="447"/>
    </location>
</feature>
<keyword evidence="1" id="KW-0472">Membrane</keyword>
<name>A0A6F9D7X6_9ASCI</name>
<sequence length="470" mass="52749">MSNKTVDDFRLVKVFSLLHRQCAVFLMDTQGNEADKESTLQDPHIFALSAWLGSYQIINVNRRIDWGEVDSKAGYCVHVQQNSKDIDPSKQPHSNLLLLVRDWPKVPTISHGLEGGNKYFEQKYAEASDEMKDLVTIYKKVSCFILPHPGLQTSEEGCHQWSVVRDECRKSITNLFEQLFSESTLQGLAECSLTGSDMLALIEKLKNQNNLSTTEPAISGQFQSYKDIYMDRKMERCVESYEEKMKTQIVENENISQLQQRHERIHEIVKEEFKEEKLIITDEYMNEFCNRLETAFEIILGKRLIQTYKNEWKKTYDKLSVPEKIAATFSQDAMRKTFTAIGEKHRKDLKRYITDAKVFQQTVNDYLNFLNDIYEEKDKDVKQNNKIALAVGGAFAGFVGCAALIAAPPLVALAAAVSIPTALAMAGGAATMGALGGAAGGSLGVGVSKAVKKDAKQIAESDIQASDQEN</sequence>
<keyword evidence="1" id="KW-0812">Transmembrane</keyword>
<dbReference type="Pfam" id="PF02263">
    <property type="entry name" value="GBP"/>
    <property type="match status" value="1"/>
</dbReference>
<dbReference type="AlphaFoldDB" id="A0A6F9D7X6"/>
<dbReference type="PANTHER" id="PTHR10751">
    <property type="entry name" value="GUANYLATE BINDING PROTEIN"/>
    <property type="match status" value="1"/>
</dbReference>
<reference evidence="3" key="1">
    <citation type="submission" date="2020-04" db="EMBL/GenBank/DDBJ databases">
        <authorList>
            <person name="Neveu A P."/>
        </authorList>
    </citation>
    <scope>NUCLEOTIDE SEQUENCE</scope>
    <source>
        <tissue evidence="3">Whole embryo</tissue>
    </source>
</reference>
<dbReference type="EMBL" id="LR783161">
    <property type="protein sequence ID" value="CAB3224368.1"/>
    <property type="molecule type" value="mRNA"/>
</dbReference>
<evidence type="ECO:0000256" key="1">
    <source>
        <dbReference type="SAM" id="Phobius"/>
    </source>
</evidence>
<feature type="transmembrane region" description="Helical" evidence="1">
    <location>
        <begin position="387"/>
        <end position="416"/>
    </location>
</feature>
<dbReference type="Gene3D" id="3.40.50.300">
    <property type="entry name" value="P-loop containing nucleotide triphosphate hydrolases"/>
    <property type="match status" value="1"/>
</dbReference>
<organism evidence="3">
    <name type="scientific">Phallusia mammillata</name>
    <dbReference type="NCBI Taxonomy" id="59560"/>
    <lineage>
        <taxon>Eukaryota</taxon>
        <taxon>Metazoa</taxon>
        <taxon>Chordata</taxon>
        <taxon>Tunicata</taxon>
        <taxon>Ascidiacea</taxon>
        <taxon>Phlebobranchia</taxon>
        <taxon>Ascidiidae</taxon>
        <taxon>Phallusia</taxon>
    </lineage>
</organism>
<dbReference type="GO" id="GO:0003924">
    <property type="term" value="F:GTPase activity"/>
    <property type="evidence" value="ECO:0007669"/>
    <property type="project" value="InterPro"/>
</dbReference>
<dbReference type="GO" id="GO:0005525">
    <property type="term" value="F:GTP binding"/>
    <property type="evidence" value="ECO:0007669"/>
    <property type="project" value="InterPro"/>
</dbReference>
<evidence type="ECO:0000259" key="2">
    <source>
        <dbReference type="Pfam" id="PF02263"/>
    </source>
</evidence>
<keyword evidence="1" id="KW-1133">Transmembrane helix</keyword>
<protein>
    <submittedName>
        <fullName evidence="3">Atlastin-2-like</fullName>
    </submittedName>
</protein>
<gene>
    <name evidence="3" type="primary">Atl2-009</name>
</gene>
<accession>A0A6F9D7X6</accession>
<dbReference type="InterPro" id="IPR027417">
    <property type="entry name" value="P-loop_NTPase"/>
</dbReference>
<dbReference type="InterPro" id="IPR015894">
    <property type="entry name" value="Guanylate-bd_N"/>
</dbReference>
<proteinExistence type="evidence at transcript level"/>
<evidence type="ECO:0000313" key="3">
    <source>
        <dbReference type="EMBL" id="CAB3224368.1"/>
    </source>
</evidence>
<feature type="domain" description="Guanylate-binding protein N-terminal" evidence="2">
    <location>
        <begin position="20"/>
        <end position="184"/>
    </location>
</feature>